<dbReference type="SUPFAM" id="SSF51261">
    <property type="entry name" value="Duplicated hybrid motif"/>
    <property type="match status" value="1"/>
</dbReference>
<dbReference type="PANTHER" id="PTHR21666:SF270">
    <property type="entry name" value="MUREIN HYDROLASE ACTIVATOR ENVC"/>
    <property type="match status" value="1"/>
</dbReference>
<gene>
    <name evidence="3" type="ORF">UFOPK2761_00694</name>
</gene>
<dbReference type="InterPro" id="IPR011055">
    <property type="entry name" value="Dup_hybrid_motif"/>
</dbReference>
<dbReference type="EMBL" id="CAEZYQ010000004">
    <property type="protein sequence ID" value="CAB4733643.1"/>
    <property type="molecule type" value="Genomic_DNA"/>
</dbReference>
<protein>
    <submittedName>
        <fullName evidence="3">Unannotated protein</fullName>
    </submittedName>
</protein>
<dbReference type="GO" id="GO:0004222">
    <property type="term" value="F:metalloendopeptidase activity"/>
    <property type="evidence" value="ECO:0007669"/>
    <property type="project" value="TreeGrafter"/>
</dbReference>
<evidence type="ECO:0000256" key="1">
    <source>
        <dbReference type="SAM" id="MobiDB-lite"/>
    </source>
</evidence>
<feature type="compositionally biased region" description="Low complexity" evidence="1">
    <location>
        <begin position="89"/>
        <end position="106"/>
    </location>
</feature>
<accession>A0A6J6SFY8</accession>
<feature type="compositionally biased region" description="Polar residues" evidence="1">
    <location>
        <begin position="11"/>
        <end position="23"/>
    </location>
</feature>
<reference evidence="3" key="1">
    <citation type="submission" date="2020-05" db="EMBL/GenBank/DDBJ databases">
        <authorList>
            <person name="Chiriac C."/>
            <person name="Salcher M."/>
            <person name="Ghai R."/>
            <person name="Kavagutti S V."/>
        </authorList>
    </citation>
    <scope>NUCLEOTIDE SEQUENCE</scope>
</reference>
<organism evidence="3">
    <name type="scientific">freshwater metagenome</name>
    <dbReference type="NCBI Taxonomy" id="449393"/>
    <lineage>
        <taxon>unclassified sequences</taxon>
        <taxon>metagenomes</taxon>
        <taxon>ecological metagenomes</taxon>
    </lineage>
</organism>
<feature type="region of interest" description="Disordered" evidence="1">
    <location>
        <begin position="1"/>
        <end position="64"/>
    </location>
</feature>
<dbReference type="AlphaFoldDB" id="A0A6J6SFY8"/>
<sequence length="397" mass="40686">MGPTRDDSQAPGPSTSDEVTPQTPYVGRRRAAVSAPEPRTAETTPYVGRRRAAATTLERPAPAAQQVAQEVAEVERQVAAYVGRRRAAAPDSSSTTPAAAPSADGPDTATIARVLADLEPADASTSFAGEDTVVLPLSLTREAVAGRRRAERRATRTALLRRVPSVPVLVGVAAMAVSVGGVLTTTSPDLASAGQARIGSVGALSGSDGIGAVRPGVLSRDSDRDALSDAAGMELEAQVEAQAEQRNAALDQLAKKAEQRAGVLADNRWGLPLSGYRLTATFGEYGLWSSYHTGLDMAAPAGTPLVAMARAVVTSAGYDGAYGNKTVFTLEDGTELWYAHQTSIAVSVGDVVAPGDVVGTVGSTGNVTGPHLHLEVRPGGGDPVDPRAALIANGVTP</sequence>
<dbReference type="CDD" id="cd12797">
    <property type="entry name" value="M23_peptidase"/>
    <property type="match status" value="1"/>
</dbReference>
<feature type="domain" description="M23ase beta-sheet core" evidence="2">
    <location>
        <begin position="291"/>
        <end position="386"/>
    </location>
</feature>
<dbReference type="Pfam" id="PF01551">
    <property type="entry name" value="Peptidase_M23"/>
    <property type="match status" value="1"/>
</dbReference>
<proteinExistence type="predicted"/>
<evidence type="ECO:0000313" key="3">
    <source>
        <dbReference type="EMBL" id="CAB4733643.1"/>
    </source>
</evidence>
<dbReference type="PANTHER" id="PTHR21666">
    <property type="entry name" value="PEPTIDASE-RELATED"/>
    <property type="match status" value="1"/>
</dbReference>
<dbReference type="InterPro" id="IPR016047">
    <property type="entry name" value="M23ase_b-sheet_dom"/>
</dbReference>
<dbReference type="Gene3D" id="2.70.70.10">
    <property type="entry name" value="Glucose Permease (Domain IIA)"/>
    <property type="match status" value="1"/>
</dbReference>
<feature type="region of interest" description="Disordered" evidence="1">
    <location>
        <begin position="84"/>
        <end position="106"/>
    </location>
</feature>
<name>A0A6J6SFY8_9ZZZZ</name>
<evidence type="ECO:0000259" key="2">
    <source>
        <dbReference type="Pfam" id="PF01551"/>
    </source>
</evidence>
<dbReference type="InterPro" id="IPR050570">
    <property type="entry name" value="Cell_wall_metabolism_enzyme"/>
</dbReference>